<sequence>MGICQSKEIDIEYDIELENFEPLELIKEYKYINLKKKKEYKFKNNLYWIYKNELYFK</sequence>
<proteinExistence type="predicted"/>
<protein>
    <submittedName>
        <fullName evidence="1">Uncharacterized protein</fullName>
    </submittedName>
</protein>
<dbReference type="AlphaFoldDB" id="A0A6C0ETC2"/>
<organism evidence="1">
    <name type="scientific">viral metagenome</name>
    <dbReference type="NCBI Taxonomy" id="1070528"/>
    <lineage>
        <taxon>unclassified sequences</taxon>
        <taxon>metagenomes</taxon>
        <taxon>organismal metagenomes</taxon>
    </lineage>
</organism>
<dbReference type="EMBL" id="MN738940">
    <property type="protein sequence ID" value="QHT32434.1"/>
    <property type="molecule type" value="Genomic_DNA"/>
</dbReference>
<reference evidence="1" key="1">
    <citation type="journal article" date="2020" name="Nature">
        <title>Giant virus diversity and host interactions through global metagenomics.</title>
        <authorList>
            <person name="Schulz F."/>
            <person name="Roux S."/>
            <person name="Paez-Espino D."/>
            <person name="Jungbluth S."/>
            <person name="Walsh D.A."/>
            <person name="Denef V.J."/>
            <person name="McMahon K.D."/>
            <person name="Konstantinidis K.T."/>
            <person name="Eloe-Fadrosh E.A."/>
            <person name="Kyrpides N.C."/>
            <person name="Woyke T."/>
        </authorList>
    </citation>
    <scope>NUCLEOTIDE SEQUENCE</scope>
    <source>
        <strain evidence="1">GVMAG-M-3300009159-65</strain>
    </source>
</reference>
<evidence type="ECO:0000313" key="1">
    <source>
        <dbReference type="EMBL" id="QHT32434.1"/>
    </source>
</evidence>
<accession>A0A6C0ETC2</accession>
<name>A0A6C0ETC2_9ZZZZ</name>